<comment type="catalytic activity">
    <reaction evidence="1">
        <text>D-mannose 6-phosphate = D-fructose 6-phosphate</text>
        <dbReference type="Rhea" id="RHEA:12356"/>
        <dbReference type="ChEBI" id="CHEBI:58735"/>
        <dbReference type="ChEBI" id="CHEBI:61527"/>
        <dbReference type="EC" id="5.3.1.8"/>
    </reaction>
</comment>
<dbReference type="InterPro" id="IPR018050">
    <property type="entry name" value="Pmannose_isomerase-type1_CS"/>
</dbReference>
<evidence type="ECO:0000256" key="7">
    <source>
        <dbReference type="ARBA" id="ARBA00023235"/>
    </source>
</evidence>
<dbReference type="InterPro" id="IPR016305">
    <property type="entry name" value="Mannose-6-P_Isomerase"/>
</dbReference>
<evidence type="ECO:0000256" key="2">
    <source>
        <dbReference type="ARBA" id="ARBA00004666"/>
    </source>
</evidence>
<reference evidence="15" key="1">
    <citation type="submission" date="2018-08" db="EMBL/GenBank/DDBJ databases">
        <authorList>
            <person name="Cornetti L."/>
        </authorList>
    </citation>
    <scope>NUCLEOTIDE SEQUENCE</scope>
    <source>
        <strain evidence="15">TCO</strain>
    </source>
</reference>
<sequence length="420" mass="45988">MVQQRPTSRTTVAMELCCVVQKYAWGKVGQSSLVAQLSQGNSAAPVVEVDPYAELWMGTHPSGPSLIKTSNEPLLNHLLNNVDSLGDAEKKSFGTDLPFLFKALSVAKALSIQAHPNKKHAEELFATRPDLYKDPNHKPEMVTAWLGPFEALCGFRPIADIKFFIQEIDELAAVVGKAACEALVKAESDSGEMQALRECFSALMNSSEESIASALQQFEKRIPSLSAEKKESLQCDLFTRIAADFPGDVGCWSVYFMNYVVLQEGESMFLGPNVPHAYIFGDCLECMACSDNVVRAGLTPKFKDIDTLCSMLDYQPGPVDRFRMQWTAVDAFCQECFPPVPDFAMARLRLPASATVDQAYRLPSRSNASVLLILQGQASSAETAGDLNFGQVLFLKAGQQLTLKVKGGQDLIVYQAFANV</sequence>
<feature type="binding site" evidence="11">
    <location>
        <position position="276"/>
    </location>
    <ligand>
        <name>Zn(2+)</name>
        <dbReference type="ChEBI" id="CHEBI:29105"/>
    </ligand>
</feature>
<dbReference type="OrthoDB" id="6605218at2759"/>
<keyword evidence="5 11" id="KW-0479">Metal-binding</keyword>
<evidence type="ECO:0000256" key="11">
    <source>
        <dbReference type="PIRSR" id="PIRSR001480-2"/>
    </source>
</evidence>
<dbReference type="GO" id="GO:0005975">
    <property type="term" value="P:carbohydrate metabolic process"/>
    <property type="evidence" value="ECO:0007669"/>
    <property type="project" value="InterPro"/>
</dbReference>
<dbReference type="InterPro" id="IPR014710">
    <property type="entry name" value="RmlC-like_jellyroll"/>
</dbReference>
<evidence type="ECO:0000259" key="14">
    <source>
        <dbReference type="Pfam" id="PF20512"/>
    </source>
</evidence>
<dbReference type="PROSITE" id="PS00965">
    <property type="entry name" value="PMI_I_1"/>
    <property type="match status" value="1"/>
</dbReference>
<accession>A0A4Y7MW70</accession>
<dbReference type="UniPathway" id="UPA00126">
    <property type="reaction ID" value="UER00423"/>
</dbReference>
<evidence type="ECO:0000256" key="6">
    <source>
        <dbReference type="ARBA" id="ARBA00022833"/>
    </source>
</evidence>
<evidence type="ECO:0000256" key="12">
    <source>
        <dbReference type="RuleBase" id="RU004248"/>
    </source>
</evidence>
<organism evidence="15">
    <name type="scientific">Daphnia pulex</name>
    <name type="common">Water flea</name>
    <dbReference type="NCBI Taxonomy" id="6669"/>
    <lineage>
        <taxon>Eukaryota</taxon>
        <taxon>Metazoa</taxon>
        <taxon>Ecdysozoa</taxon>
        <taxon>Arthropoda</taxon>
        <taxon>Crustacea</taxon>
        <taxon>Branchiopoda</taxon>
        <taxon>Diplostraca</taxon>
        <taxon>Cladocera</taxon>
        <taxon>Anomopoda</taxon>
        <taxon>Daphniidae</taxon>
        <taxon>Daphnia</taxon>
    </lineage>
</organism>
<feature type="domain" description="Phosphomannose isomerase type I helical insertion" evidence="14">
    <location>
        <begin position="181"/>
        <end position="257"/>
    </location>
</feature>
<evidence type="ECO:0000313" key="15">
    <source>
        <dbReference type="EMBL" id="SVE84919.1"/>
    </source>
</evidence>
<keyword evidence="6 11" id="KW-0862">Zinc</keyword>
<dbReference type="InterPro" id="IPR011051">
    <property type="entry name" value="RmlC_Cupin_sf"/>
</dbReference>
<dbReference type="Pfam" id="PF20511">
    <property type="entry name" value="PMI_typeI_cat"/>
    <property type="match status" value="1"/>
</dbReference>
<comment type="cofactor">
    <cofactor evidence="11">
        <name>Zn(2+)</name>
        <dbReference type="ChEBI" id="CHEBI:29105"/>
    </cofactor>
    <text evidence="11">Binds 1 zinc ion per subunit.</text>
</comment>
<keyword evidence="7" id="KW-0413">Isomerase</keyword>
<dbReference type="FunFam" id="1.10.441.10:FF:000003">
    <property type="entry name" value="Mannose-6-phosphate isomerase"/>
    <property type="match status" value="1"/>
</dbReference>
<evidence type="ECO:0000256" key="10">
    <source>
        <dbReference type="PIRSR" id="PIRSR001480-1"/>
    </source>
</evidence>
<dbReference type="Gene3D" id="2.60.120.10">
    <property type="entry name" value="Jelly Rolls"/>
    <property type="match status" value="2"/>
</dbReference>
<name>A0A4Y7MW70_DAPPU</name>
<dbReference type="GO" id="GO:0008270">
    <property type="term" value="F:zinc ion binding"/>
    <property type="evidence" value="ECO:0007669"/>
    <property type="project" value="InterPro"/>
</dbReference>
<dbReference type="InterPro" id="IPR001250">
    <property type="entry name" value="Man6P_Isoase-1"/>
</dbReference>
<feature type="binding site" evidence="11">
    <location>
        <position position="113"/>
    </location>
    <ligand>
        <name>Zn(2+)</name>
        <dbReference type="ChEBI" id="CHEBI:29105"/>
    </ligand>
</feature>
<dbReference type="GO" id="GO:0004476">
    <property type="term" value="F:mannose-6-phosphate isomerase activity"/>
    <property type="evidence" value="ECO:0007669"/>
    <property type="project" value="UniProtKB-EC"/>
</dbReference>
<feature type="domain" description="Phosphomannose isomerase type I catalytic" evidence="13">
    <location>
        <begin position="15"/>
        <end position="157"/>
    </location>
</feature>
<feature type="binding site" evidence="11">
    <location>
        <position position="140"/>
    </location>
    <ligand>
        <name>Zn(2+)</name>
        <dbReference type="ChEBI" id="CHEBI:29105"/>
    </ligand>
</feature>
<dbReference type="Pfam" id="PF20512">
    <property type="entry name" value="PMI_typeI_hel"/>
    <property type="match status" value="1"/>
</dbReference>
<dbReference type="Gene3D" id="1.10.441.10">
    <property type="entry name" value="Phosphomannose Isomerase, domain 2"/>
    <property type="match status" value="1"/>
</dbReference>
<dbReference type="InterPro" id="IPR046457">
    <property type="entry name" value="PMI_typeI_cat"/>
</dbReference>
<feature type="active site" evidence="10">
    <location>
        <position position="295"/>
    </location>
</feature>
<evidence type="ECO:0000256" key="5">
    <source>
        <dbReference type="ARBA" id="ARBA00022723"/>
    </source>
</evidence>
<evidence type="ECO:0000256" key="1">
    <source>
        <dbReference type="ARBA" id="ARBA00000757"/>
    </source>
</evidence>
<dbReference type="PRINTS" id="PR00714">
    <property type="entry name" value="MAN6PISMRASE"/>
</dbReference>
<feature type="binding site" evidence="11">
    <location>
        <position position="115"/>
    </location>
    <ligand>
        <name>Zn(2+)</name>
        <dbReference type="ChEBI" id="CHEBI:29105"/>
    </ligand>
</feature>
<dbReference type="SUPFAM" id="SSF51182">
    <property type="entry name" value="RmlC-like cupins"/>
    <property type="match status" value="1"/>
</dbReference>
<comment type="similarity">
    <text evidence="3">Belongs to the mannose-6-phosphate isomerase type 1 family.</text>
</comment>
<evidence type="ECO:0000256" key="4">
    <source>
        <dbReference type="ARBA" id="ARBA00011956"/>
    </source>
</evidence>
<dbReference type="EC" id="5.3.1.8" evidence="4"/>
<dbReference type="NCBIfam" id="TIGR00218">
    <property type="entry name" value="manA"/>
    <property type="match status" value="1"/>
</dbReference>
<evidence type="ECO:0000256" key="9">
    <source>
        <dbReference type="ARBA" id="ARBA00030762"/>
    </source>
</evidence>
<dbReference type="PIRSF" id="PIRSF001480">
    <property type="entry name" value="Mannose-6-phosphate_isomerase"/>
    <property type="match status" value="1"/>
</dbReference>
<proteinExistence type="evidence at transcript level"/>
<evidence type="ECO:0000256" key="8">
    <source>
        <dbReference type="ARBA" id="ARBA00029741"/>
    </source>
</evidence>
<protein>
    <recommendedName>
        <fullName evidence="4">mannose-6-phosphate isomerase</fullName>
        <ecNumber evidence="4">5.3.1.8</ecNumber>
    </recommendedName>
    <alternativeName>
        <fullName evidence="8">Phosphohexomutase</fullName>
    </alternativeName>
    <alternativeName>
        <fullName evidence="9">Phosphomannose isomerase</fullName>
    </alternativeName>
</protein>
<dbReference type="EMBL" id="LR015300">
    <property type="protein sequence ID" value="SVE84919.1"/>
    <property type="molecule type" value="mRNA"/>
</dbReference>
<dbReference type="CDD" id="cd07011">
    <property type="entry name" value="cupin_PMI_type_I_N"/>
    <property type="match status" value="1"/>
</dbReference>
<gene>
    <name evidence="15" type="primary">EOG090X07LH</name>
</gene>
<dbReference type="AlphaFoldDB" id="A0A4Y7MW70"/>
<dbReference type="GO" id="GO:0009298">
    <property type="term" value="P:GDP-mannose biosynthetic process"/>
    <property type="evidence" value="ECO:0007669"/>
    <property type="project" value="UniProtKB-UniPathway"/>
</dbReference>
<comment type="pathway">
    <text evidence="2 12">Nucleotide-sugar biosynthesis; GDP-alpha-D-mannose biosynthesis; alpha-D-mannose 1-phosphate from D-fructose 6-phosphate: step 1/2.</text>
</comment>
<evidence type="ECO:0000259" key="13">
    <source>
        <dbReference type="Pfam" id="PF20511"/>
    </source>
</evidence>
<dbReference type="PANTHER" id="PTHR10309">
    <property type="entry name" value="MANNOSE-6-PHOSPHATE ISOMERASE"/>
    <property type="match status" value="1"/>
</dbReference>
<dbReference type="PANTHER" id="PTHR10309:SF0">
    <property type="entry name" value="MANNOSE-6-PHOSPHATE ISOMERASE"/>
    <property type="match status" value="1"/>
</dbReference>
<dbReference type="InterPro" id="IPR046458">
    <property type="entry name" value="PMI_typeI_hel"/>
</dbReference>
<evidence type="ECO:0000256" key="3">
    <source>
        <dbReference type="ARBA" id="ARBA00010772"/>
    </source>
</evidence>
<dbReference type="PROSITE" id="PS00966">
    <property type="entry name" value="PMI_I_2"/>
    <property type="match status" value="1"/>
</dbReference>